<dbReference type="EMBL" id="VDMD01000053">
    <property type="protein sequence ID" value="TRM57088.1"/>
    <property type="molecule type" value="Genomic_DNA"/>
</dbReference>
<dbReference type="AlphaFoldDB" id="A0A550BX30"/>
<dbReference type="Proteomes" id="UP000320762">
    <property type="component" value="Unassembled WGS sequence"/>
</dbReference>
<keyword evidence="2" id="KW-1185">Reference proteome</keyword>
<dbReference type="OrthoDB" id="2938971at2759"/>
<comment type="caution">
    <text evidence="1">The sequence shown here is derived from an EMBL/GenBank/DDBJ whole genome shotgun (WGS) entry which is preliminary data.</text>
</comment>
<protein>
    <recommendedName>
        <fullName evidence="3">BTB domain-containing protein</fullName>
    </recommendedName>
</protein>
<evidence type="ECO:0008006" key="3">
    <source>
        <dbReference type="Google" id="ProtNLM"/>
    </source>
</evidence>
<sequence length="340" mass="38719">MDNSPPSDAGLTKVEGLWFDSDPLVIKAGTRLFRVSPSQLGYHAKAFGDILSMPLAADAETYEGCPLLTLQDDPQEVEMFLRAIYDPSFEPVSGIPCAEILRFSHKYDAPSLRRGMLKRLALLYPTTLTDFDMLGQQLPAPGNARIVAAVARECQVLWLVPFATLCWMQAPAENYTADIASRAELWAARERYHKLWTRHVISIHDADFEVRTHRAFSSMRQTRECISADRSCATSLMRKYSRDMSTRSYDMLAILEDEPLRGTDSRKLCRNCTRVFLDRFDDVRQQFWDALPGLYAVEGWDELEKMKNKDLGKVDAEPARRVYLPREKPFLALAFLVAHS</sequence>
<reference evidence="1 2" key="1">
    <citation type="journal article" date="2019" name="New Phytol.">
        <title>Comparative genomics reveals unique wood-decay strategies and fruiting body development in the Schizophyllaceae.</title>
        <authorList>
            <person name="Almasi E."/>
            <person name="Sahu N."/>
            <person name="Krizsan K."/>
            <person name="Balint B."/>
            <person name="Kovacs G.M."/>
            <person name="Kiss B."/>
            <person name="Cseklye J."/>
            <person name="Drula E."/>
            <person name="Henrissat B."/>
            <person name="Nagy I."/>
            <person name="Chovatia M."/>
            <person name="Adam C."/>
            <person name="LaButti K."/>
            <person name="Lipzen A."/>
            <person name="Riley R."/>
            <person name="Grigoriev I.V."/>
            <person name="Nagy L.G."/>
        </authorList>
    </citation>
    <scope>NUCLEOTIDE SEQUENCE [LARGE SCALE GENOMIC DNA]</scope>
    <source>
        <strain evidence="1 2">NL-1724</strain>
    </source>
</reference>
<accession>A0A550BX30</accession>
<evidence type="ECO:0000313" key="2">
    <source>
        <dbReference type="Proteomes" id="UP000320762"/>
    </source>
</evidence>
<proteinExistence type="predicted"/>
<evidence type="ECO:0000313" key="1">
    <source>
        <dbReference type="EMBL" id="TRM57088.1"/>
    </source>
</evidence>
<dbReference type="STRING" id="97359.A0A550BX30"/>
<organism evidence="1 2">
    <name type="scientific">Schizophyllum amplum</name>
    <dbReference type="NCBI Taxonomy" id="97359"/>
    <lineage>
        <taxon>Eukaryota</taxon>
        <taxon>Fungi</taxon>
        <taxon>Dikarya</taxon>
        <taxon>Basidiomycota</taxon>
        <taxon>Agaricomycotina</taxon>
        <taxon>Agaricomycetes</taxon>
        <taxon>Agaricomycetidae</taxon>
        <taxon>Agaricales</taxon>
        <taxon>Schizophyllaceae</taxon>
        <taxon>Schizophyllum</taxon>
    </lineage>
</organism>
<name>A0A550BX30_9AGAR</name>
<gene>
    <name evidence="1" type="ORF">BD626DRAFT_560517</name>
</gene>